<feature type="transmembrane region" description="Helical" evidence="8">
    <location>
        <begin position="101"/>
        <end position="118"/>
    </location>
</feature>
<protein>
    <submittedName>
        <fullName evidence="10">Lycopene cyclase domain-containing protein</fullName>
    </submittedName>
</protein>
<keyword evidence="6 8" id="KW-0472">Membrane</keyword>
<organism evidence="10 11">
    <name type="scientific">Acidiferrimicrobium australe</name>
    <dbReference type="NCBI Taxonomy" id="2664430"/>
    <lineage>
        <taxon>Bacteria</taxon>
        <taxon>Bacillati</taxon>
        <taxon>Actinomycetota</taxon>
        <taxon>Acidimicrobiia</taxon>
        <taxon>Acidimicrobiales</taxon>
        <taxon>Acidimicrobiaceae</taxon>
        <taxon>Acidiferrimicrobium</taxon>
    </lineage>
</organism>
<evidence type="ECO:0000313" key="11">
    <source>
        <dbReference type="Proteomes" id="UP000437736"/>
    </source>
</evidence>
<keyword evidence="3 8" id="KW-0812">Transmembrane</keyword>
<keyword evidence="5 8" id="KW-1133">Transmembrane helix</keyword>
<dbReference type="InterPro" id="IPR017825">
    <property type="entry name" value="Lycopene_cyclase_dom"/>
</dbReference>
<keyword evidence="4" id="KW-0125">Carotenoid biosynthesis</keyword>
<comment type="pathway">
    <text evidence="2">Carotenoid biosynthesis.</text>
</comment>
<evidence type="ECO:0000256" key="2">
    <source>
        <dbReference type="ARBA" id="ARBA00004829"/>
    </source>
</evidence>
<comment type="subcellular location">
    <subcellularLocation>
        <location evidence="1">Membrane</location>
        <topology evidence="1">Multi-pass membrane protein</topology>
    </subcellularLocation>
</comment>
<evidence type="ECO:0000256" key="3">
    <source>
        <dbReference type="ARBA" id="ARBA00022692"/>
    </source>
</evidence>
<dbReference type="Pfam" id="PF18916">
    <property type="entry name" value="Lycopene_cyc"/>
    <property type="match status" value="1"/>
</dbReference>
<dbReference type="NCBIfam" id="TIGR03462">
    <property type="entry name" value="CarR_dom_SF"/>
    <property type="match status" value="1"/>
</dbReference>
<evidence type="ECO:0000256" key="4">
    <source>
        <dbReference type="ARBA" id="ARBA00022746"/>
    </source>
</evidence>
<name>A0ABW9QSD3_9ACTN</name>
<feature type="domain" description="Lycopene cyclase" evidence="9">
    <location>
        <begin position="27"/>
        <end position="114"/>
    </location>
</feature>
<evidence type="ECO:0000256" key="5">
    <source>
        <dbReference type="ARBA" id="ARBA00022989"/>
    </source>
</evidence>
<proteinExistence type="predicted"/>
<reference evidence="10 11" key="1">
    <citation type="submission" date="2019-11" db="EMBL/GenBank/DDBJ databases">
        <title>Acidiferrimicrobium australis gen. nov., sp. nov., an acidophilic and obligately heterotrophic, member of the Actinobacteria that catalyses dissimilatory oxido- reduction of iron isolated from metal-rich acidic water in Chile.</title>
        <authorList>
            <person name="Gonzalez D."/>
            <person name="Huber K."/>
            <person name="Hedrich S."/>
            <person name="Rojas-Villalobos C."/>
            <person name="Quatrini R."/>
            <person name="Dinamarca M.A."/>
            <person name="Schwarz A."/>
            <person name="Canales C."/>
            <person name="Nancucheo I."/>
        </authorList>
    </citation>
    <scope>NUCLEOTIDE SEQUENCE [LARGE SCALE GENOMIC DNA]</scope>
    <source>
        <strain evidence="10 11">USS-CCA1</strain>
    </source>
</reference>
<evidence type="ECO:0000256" key="6">
    <source>
        <dbReference type="ARBA" id="ARBA00023136"/>
    </source>
</evidence>
<comment type="caution">
    <text evidence="10">The sequence shown here is derived from an EMBL/GenBank/DDBJ whole genome shotgun (WGS) entry which is preliminary data.</text>
</comment>
<sequence>MGPDQGKDLPGRPAAGGGGAGVAVYTVWALVAAAVAVALELVVVRSGVLRRPAYWITIAITWAFQIPVDGWLTKLSAPIVIYDPRRFSGVRFPWDIPVEDFAYGFALVTVVLALWVRLGGGAYGRQRP</sequence>
<gene>
    <name evidence="10" type="ORF">GHK86_06390</name>
</gene>
<evidence type="ECO:0000313" key="10">
    <source>
        <dbReference type="EMBL" id="MST32349.1"/>
    </source>
</evidence>
<evidence type="ECO:0000256" key="1">
    <source>
        <dbReference type="ARBA" id="ARBA00004141"/>
    </source>
</evidence>
<evidence type="ECO:0000256" key="8">
    <source>
        <dbReference type="SAM" id="Phobius"/>
    </source>
</evidence>
<keyword evidence="7" id="KW-0413">Isomerase</keyword>
<feature type="transmembrane region" description="Helical" evidence="8">
    <location>
        <begin position="54"/>
        <end position="81"/>
    </location>
</feature>
<evidence type="ECO:0000256" key="7">
    <source>
        <dbReference type="ARBA" id="ARBA00023235"/>
    </source>
</evidence>
<accession>A0ABW9QSD3</accession>
<feature type="transmembrane region" description="Helical" evidence="8">
    <location>
        <begin position="20"/>
        <end position="42"/>
    </location>
</feature>
<dbReference type="Proteomes" id="UP000437736">
    <property type="component" value="Unassembled WGS sequence"/>
</dbReference>
<keyword evidence="11" id="KW-1185">Reference proteome</keyword>
<dbReference type="EMBL" id="WJHE01000276">
    <property type="protein sequence ID" value="MST32349.1"/>
    <property type="molecule type" value="Genomic_DNA"/>
</dbReference>
<evidence type="ECO:0000259" key="9">
    <source>
        <dbReference type="Pfam" id="PF18916"/>
    </source>
</evidence>